<protein>
    <submittedName>
        <fullName evidence="3">Uncharacterized protein</fullName>
    </submittedName>
</protein>
<feature type="non-terminal residue" evidence="3">
    <location>
        <position position="83"/>
    </location>
</feature>
<evidence type="ECO:0000313" key="2">
    <source>
        <dbReference type="EMBL" id="CAF4346188.1"/>
    </source>
</evidence>
<evidence type="ECO:0000313" key="3">
    <source>
        <dbReference type="EMBL" id="CAF4473555.1"/>
    </source>
</evidence>
<dbReference type="EMBL" id="CAJOBH010044348">
    <property type="protein sequence ID" value="CAF4346188.1"/>
    <property type="molecule type" value="Genomic_DNA"/>
</dbReference>
<gene>
    <name evidence="2" type="ORF">BYL167_LOCUS29309</name>
    <name evidence="3" type="ORF">GIL414_LOCUS33461</name>
</gene>
<feature type="region of interest" description="Disordered" evidence="1">
    <location>
        <begin position="30"/>
        <end position="52"/>
    </location>
</feature>
<sequence length="83" mass="9362">MKSETWSPRTANRSSMKIEETKFMQSTVPTLNANNSFHPDRIPPPPPSAGPLYSNMTEQTYTNLPAFNSNNHYQVQSLLPLPN</sequence>
<accession>A0A8S2X3J6</accession>
<proteinExistence type="predicted"/>
<dbReference type="EMBL" id="CAJOBJ010074231">
    <property type="protein sequence ID" value="CAF4473555.1"/>
    <property type="molecule type" value="Genomic_DNA"/>
</dbReference>
<evidence type="ECO:0000313" key="4">
    <source>
        <dbReference type="Proteomes" id="UP000681720"/>
    </source>
</evidence>
<organism evidence="3 4">
    <name type="scientific">Rotaria magnacalcarata</name>
    <dbReference type="NCBI Taxonomy" id="392030"/>
    <lineage>
        <taxon>Eukaryota</taxon>
        <taxon>Metazoa</taxon>
        <taxon>Spiralia</taxon>
        <taxon>Gnathifera</taxon>
        <taxon>Rotifera</taxon>
        <taxon>Eurotatoria</taxon>
        <taxon>Bdelloidea</taxon>
        <taxon>Philodinida</taxon>
        <taxon>Philodinidae</taxon>
        <taxon>Rotaria</taxon>
    </lineage>
</organism>
<evidence type="ECO:0000256" key="1">
    <source>
        <dbReference type="SAM" id="MobiDB-lite"/>
    </source>
</evidence>
<dbReference type="AlphaFoldDB" id="A0A8S2X3J6"/>
<name>A0A8S2X3J6_9BILA</name>
<comment type="caution">
    <text evidence="3">The sequence shown here is derived from an EMBL/GenBank/DDBJ whole genome shotgun (WGS) entry which is preliminary data.</text>
</comment>
<reference evidence="3" key="1">
    <citation type="submission" date="2021-02" db="EMBL/GenBank/DDBJ databases">
        <authorList>
            <person name="Nowell W R."/>
        </authorList>
    </citation>
    <scope>NUCLEOTIDE SEQUENCE</scope>
</reference>
<dbReference type="Proteomes" id="UP000681720">
    <property type="component" value="Unassembled WGS sequence"/>
</dbReference>
<dbReference type="Proteomes" id="UP000681967">
    <property type="component" value="Unassembled WGS sequence"/>
</dbReference>